<keyword evidence="1" id="KW-0472">Membrane</keyword>
<accession>A0ABW2PQI1</accession>
<evidence type="ECO:0000313" key="2">
    <source>
        <dbReference type="EMBL" id="MFC7391676.1"/>
    </source>
</evidence>
<keyword evidence="1" id="KW-0812">Transmembrane</keyword>
<proteinExistence type="predicted"/>
<protein>
    <submittedName>
        <fullName evidence="2">DUF3267 domain-containing protein</fullName>
    </submittedName>
</protein>
<gene>
    <name evidence="2" type="ORF">ACFQRG_01540</name>
</gene>
<evidence type="ECO:0000313" key="3">
    <source>
        <dbReference type="Proteomes" id="UP001596505"/>
    </source>
</evidence>
<name>A0ABW2PQI1_9BACL</name>
<feature type="transmembrane region" description="Helical" evidence="1">
    <location>
        <begin position="66"/>
        <end position="85"/>
    </location>
</feature>
<evidence type="ECO:0000256" key="1">
    <source>
        <dbReference type="SAM" id="Phobius"/>
    </source>
</evidence>
<sequence>MSAWTVGKKATITFGRSNYDMFPYIHCNIPGTLSKWRSIIVIACPAIVVTLGVLILTIVFPEHLHYFSLIGAINFGISVADFVYLNNLIKAPANAFIEDGRDGCTILVKQS</sequence>
<keyword evidence="3" id="KW-1185">Reference proteome</keyword>
<reference evidence="3" key="1">
    <citation type="journal article" date="2019" name="Int. J. Syst. Evol. Microbiol.">
        <title>The Global Catalogue of Microorganisms (GCM) 10K type strain sequencing project: providing services to taxonomists for standard genome sequencing and annotation.</title>
        <authorList>
            <consortium name="The Broad Institute Genomics Platform"/>
            <consortium name="The Broad Institute Genome Sequencing Center for Infectious Disease"/>
            <person name="Wu L."/>
            <person name="Ma J."/>
        </authorList>
    </citation>
    <scope>NUCLEOTIDE SEQUENCE [LARGE SCALE GENOMIC DNA]</scope>
    <source>
        <strain evidence="3">CGMCC 1.16305</strain>
    </source>
</reference>
<dbReference type="Pfam" id="PF11667">
    <property type="entry name" value="DUF3267"/>
    <property type="match status" value="1"/>
</dbReference>
<dbReference type="InterPro" id="IPR021683">
    <property type="entry name" value="DUF3267"/>
</dbReference>
<comment type="caution">
    <text evidence="2">The sequence shown here is derived from an EMBL/GenBank/DDBJ whole genome shotgun (WGS) entry which is preliminary data.</text>
</comment>
<organism evidence="2 3">
    <name type="scientific">Scopulibacillus cellulosilyticus</name>
    <dbReference type="NCBI Taxonomy" id="2665665"/>
    <lineage>
        <taxon>Bacteria</taxon>
        <taxon>Bacillati</taxon>
        <taxon>Bacillota</taxon>
        <taxon>Bacilli</taxon>
        <taxon>Bacillales</taxon>
        <taxon>Sporolactobacillaceae</taxon>
        <taxon>Scopulibacillus</taxon>
    </lineage>
</organism>
<feature type="transmembrane region" description="Helical" evidence="1">
    <location>
        <begin position="39"/>
        <end position="60"/>
    </location>
</feature>
<keyword evidence="1" id="KW-1133">Transmembrane helix</keyword>
<dbReference type="RefSeq" id="WP_380963237.1">
    <property type="nucleotide sequence ID" value="NZ_JBHTCO010000002.1"/>
</dbReference>
<dbReference type="Proteomes" id="UP001596505">
    <property type="component" value="Unassembled WGS sequence"/>
</dbReference>
<dbReference type="EMBL" id="JBHTCO010000002">
    <property type="protein sequence ID" value="MFC7391676.1"/>
    <property type="molecule type" value="Genomic_DNA"/>
</dbReference>